<feature type="domain" description="Anti-sigma K factor RskA C-terminal" evidence="11">
    <location>
        <begin position="96"/>
        <end position="242"/>
    </location>
</feature>
<evidence type="ECO:0000256" key="5">
    <source>
        <dbReference type="ARBA" id="ARBA00022989"/>
    </source>
</evidence>
<keyword evidence="14" id="KW-1185">Reference proteome</keyword>
<dbReference type="InterPro" id="IPR053877">
    <property type="entry name" value="RskA_N"/>
</dbReference>
<dbReference type="EMBL" id="JAVREJ010000019">
    <property type="protein sequence ID" value="MDT0352491.1"/>
    <property type="molecule type" value="Genomic_DNA"/>
</dbReference>
<evidence type="ECO:0000256" key="2">
    <source>
        <dbReference type="ARBA" id="ARBA00004236"/>
    </source>
</evidence>
<evidence type="ECO:0000256" key="9">
    <source>
        <dbReference type="ARBA" id="ARBA00029829"/>
    </source>
</evidence>
<dbReference type="Pfam" id="PF10099">
    <property type="entry name" value="RskA_C"/>
    <property type="match status" value="1"/>
</dbReference>
<evidence type="ECO:0000313" key="14">
    <source>
        <dbReference type="Proteomes" id="UP001183202"/>
    </source>
</evidence>
<organism evidence="13 14">
    <name type="scientific">Pseudonocardia charpentierae</name>
    <dbReference type="NCBI Taxonomy" id="3075545"/>
    <lineage>
        <taxon>Bacteria</taxon>
        <taxon>Bacillati</taxon>
        <taxon>Actinomycetota</taxon>
        <taxon>Actinomycetes</taxon>
        <taxon>Pseudonocardiales</taxon>
        <taxon>Pseudonocardiaceae</taxon>
        <taxon>Pseudonocardia</taxon>
    </lineage>
</organism>
<evidence type="ECO:0000256" key="7">
    <source>
        <dbReference type="ARBA" id="ARBA00023136"/>
    </source>
</evidence>
<protein>
    <recommendedName>
        <fullName evidence="10">Regulator of SigK</fullName>
    </recommendedName>
    <alternativeName>
        <fullName evidence="9">Sigma-K anti-sigma factor RskA</fullName>
    </alternativeName>
</protein>
<comment type="subcellular location">
    <subcellularLocation>
        <location evidence="2">Cell membrane</location>
    </subcellularLocation>
    <subcellularLocation>
        <location evidence="1">Membrane</location>
        <topology evidence="1">Single-pass membrane protein</topology>
    </subcellularLocation>
</comment>
<evidence type="ECO:0000256" key="3">
    <source>
        <dbReference type="ARBA" id="ARBA00022475"/>
    </source>
</evidence>
<keyword evidence="3" id="KW-1003">Cell membrane</keyword>
<dbReference type="InterPro" id="IPR041916">
    <property type="entry name" value="Anti_sigma_zinc_sf"/>
</dbReference>
<evidence type="ECO:0000256" key="8">
    <source>
        <dbReference type="ARBA" id="ARBA00023163"/>
    </source>
</evidence>
<keyword evidence="7" id="KW-0472">Membrane</keyword>
<feature type="domain" description="Anti-sigma-K factor RskA N-terminal" evidence="12">
    <location>
        <begin position="9"/>
        <end position="46"/>
    </location>
</feature>
<accession>A0ABU2NEV8</accession>
<keyword evidence="5" id="KW-1133">Transmembrane helix</keyword>
<comment type="caution">
    <text evidence="13">The sequence shown here is derived from an EMBL/GenBank/DDBJ whole genome shotgun (WGS) entry which is preliminary data.</text>
</comment>
<evidence type="ECO:0000259" key="11">
    <source>
        <dbReference type="Pfam" id="PF10099"/>
    </source>
</evidence>
<reference evidence="14" key="1">
    <citation type="submission" date="2023-07" db="EMBL/GenBank/DDBJ databases">
        <title>30 novel species of actinomycetes from the DSMZ collection.</title>
        <authorList>
            <person name="Nouioui I."/>
        </authorList>
    </citation>
    <scope>NUCLEOTIDE SEQUENCE [LARGE SCALE GENOMIC DNA]</scope>
    <source>
        <strain evidence="14">DSM 45834</strain>
    </source>
</reference>
<dbReference type="Gene3D" id="1.10.10.1320">
    <property type="entry name" value="Anti-sigma factor, zinc-finger domain"/>
    <property type="match status" value="1"/>
</dbReference>
<keyword evidence="6" id="KW-0805">Transcription regulation</keyword>
<dbReference type="InterPro" id="IPR018764">
    <property type="entry name" value="RskA_C"/>
</dbReference>
<dbReference type="InterPro" id="IPR051474">
    <property type="entry name" value="Anti-sigma-K/W_factor"/>
</dbReference>
<keyword evidence="8" id="KW-0804">Transcription</keyword>
<sequence>MTSPDIHALGGAYALDAVDDLERAAFDRHLAECEACTIEVAEYRETATRLAEGSWSVPPRRMREEVLARAAATAQLPPSGHRRGLASPVARWRRLAAAASVVGVLGIGAAATTYAVQEQRLDDQRTTVALAQERADRIQAVLAAPDAALHGGELAGGGRVTVVVSDTEDAGVVVLADAPAPGPDRAYQLWLVPDDSVAPISAGVLPAGQVQATQLIEGVRGRAAFAVSLEPAGGSPVPSTTPLVGISL</sequence>
<evidence type="ECO:0000256" key="10">
    <source>
        <dbReference type="ARBA" id="ARBA00030803"/>
    </source>
</evidence>
<evidence type="ECO:0000256" key="1">
    <source>
        <dbReference type="ARBA" id="ARBA00004167"/>
    </source>
</evidence>
<evidence type="ECO:0000256" key="6">
    <source>
        <dbReference type="ARBA" id="ARBA00023015"/>
    </source>
</evidence>
<evidence type="ECO:0000259" key="12">
    <source>
        <dbReference type="Pfam" id="PF22618"/>
    </source>
</evidence>
<name>A0ABU2NEV8_9PSEU</name>
<dbReference type="Pfam" id="PF22618">
    <property type="entry name" value="RskA_N"/>
    <property type="match status" value="1"/>
</dbReference>
<dbReference type="Proteomes" id="UP001183202">
    <property type="component" value="Unassembled WGS sequence"/>
</dbReference>
<dbReference type="RefSeq" id="WP_311558999.1">
    <property type="nucleotide sequence ID" value="NZ_JAVREJ010000019.1"/>
</dbReference>
<keyword evidence="4" id="KW-0812">Transmembrane</keyword>
<proteinExistence type="predicted"/>
<gene>
    <name evidence="13" type="ORF">RM445_23465</name>
</gene>
<evidence type="ECO:0000313" key="13">
    <source>
        <dbReference type="EMBL" id="MDT0352491.1"/>
    </source>
</evidence>
<dbReference type="PANTHER" id="PTHR37461:SF1">
    <property type="entry name" value="ANTI-SIGMA-K FACTOR RSKA"/>
    <property type="match status" value="1"/>
</dbReference>
<evidence type="ECO:0000256" key="4">
    <source>
        <dbReference type="ARBA" id="ARBA00022692"/>
    </source>
</evidence>
<dbReference type="PANTHER" id="PTHR37461">
    <property type="entry name" value="ANTI-SIGMA-K FACTOR RSKA"/>
    <property type="match status" value="1"/>
</dbReference>